<proteinExistence type="predicted"/>
<sequence length="226" mass="25686">MAAERQEDFWSIQQRKAQAFDFRVFDSPFELEDALRAHTPKRTVRLVSSYSRKWKTEGMVSPHKGPQEGQDFCEPVQVDGQIRLWAKPWNVIPKGSDYTSFIQARPGSAMELDPLCEVGCPYAVRGFDYHYLGLIWLDDLLWRDGRWVVQVDRVLESGISVITARAAKEGAFAPFGPHGELLRHKVAQAYRILMTRAIHGLYVWASDEETRAHLRASLGKALPASS</sequence>
<evidence type="ECO:0000313" key="2">
    <source>
        <dbReference type="EMBL" id="MCJ0765663.1"/>
    </source>
</evidence>
<gene>
    <name evidence="2" type="ORF">MMF98_20820</name>
</gene>
<evidence type="ECO:0000259" key="1">
    <source>
        <dbReference type="Pfam" id="PF09848"/>
    </source>
</evidence>
<feature type="domain" description="Schlafen group 3-like DNA/RNA helicase" evidence="1">
    <location>
        <begin position="14"/>
        <end position="207"/>
    </location>
</feature>
<organism evidence="2 3">
    <name type="scientific">Variovorax terrae</name>
    <dbReference type="NCBI Taxonomy" id="2923278"/>
    <lineage>
        <taxon>Bacteria</taxon>
        <taxon>Pseudomonadati</taxon>
        <taxon>Pseudomonadota</taxon>
        <taxon>Betaproteobacteria</taxon>
        <taxon>Burkholderiales</taxon>
        <taxon>Comamonadaceae</taxon>
        <taxon>Variovorax</taxon>
    </lineage>
</organism>
<dbReference type="Pfam" id="PF09848">
    <property type="entry name" value="SLFN-g3_helicase"/>
    <property type="match status" value="1"/>
</dbReference>
<dbReference type="InterPro" id="IPR018647">
    <property type="entry name" value="SLFN_3-like_DNA/RNA_helicase"/>
</dbReference>
<dbReference type="AlphaFoldDB" id="A0A9X2APC6"/>
<dbReference type="Proteomes" id="UP001139447">
    <property type="component" value="Unassembled WGS sequence"/>
</dbReference>
<keyword evidence="3" id="KW-1185">Reference proteome</keyword>
<reference evidence="2" key="1">
    <citation type="submission" date="2022-03" db="EMBL/GenBank/DDBJ databases">
        <authorList>
            <person name="Woo C.Y."/>
        </authorList>
    </citation>
    <scope>NUCLEOTIDE SEQUENCE</scope>
    <source>
        <strain evidence="2">CYS-02</strain>
    </source>
</reference>
<dbReference type="EMBL" id="JALGBI010000003">
    <property type="protein sequence ID" value="MCJ0765663.1"/>
    <property type="molecule type" value="Genomic_DNA"/>
</dbReference>
<accession>A0A9X2APC6</accession>
<evidence type="ECO:0000313" key="3">
    <source>
        <dbReference type="Proteomes" id="UP001139447"/>
    </source>
</evidence>
<name>A0A9X2APC6_9BURK</name>
<protein>
    <submittedName>
        <fullName evidence="2">DUF2075 domain-containing protein</fullName>
    </submittedName>
</protein>
<dbReference type="RefSeq" id="WP_243309681.1">
    <property type="nucleotide sequence ID" value="NZ_JALGBI010000003.1"/>
</dbReference>
<comment type="caution">
    <text evidence="2">The sequence shown here is derived from an EMBL/GenBank/DDBJ whole genome shotgun (WGS) entry which is preliminary data.</text>
</comment>